<name>A0ABY4E1D9_9NEIS</name>
<reference evidence="3 4" key="1">
    <citation type="journal article" date="2022" name="Res Sq">
        <title>Evolution of multicellular longitudinally dividing oral cavity symbionts (Neisseriaceae).</title>
        <authorList>
            <person name="Nyongesa S."/>
            <person name="Weber P."/>
            <person name="Bernet E."/>
            <person name="Pullido F."/>
            <person name="Nieckarz M."/>
            <person name="Delaby M."/>
            <person name="Nieves C."/>
            <person name="Viehboeck T."/>
            <person name="Krause N."/>
            <person name="Rivera-Millot A."/>
            <person name="Nakamura A."/>
            <person name="Vischer N."/>
            <person name="VanNieuwenhze M."/>
            <person name="Brun Y."/>
            <person name="Cava F."/>
            <person name="Bulgheresi S."/>
            <person name="Veyrier F."/>
        </authorList>
    </citation>
    <scope>NUCLEOTIDE SEQUENCE [LARGE SCALE GENOMIC DNA]</scope>
    <source>
        <strain evidence="3 4">SN4</strain>
    </source>
</reference>
<evidence type="ECO:0000313" key="3">
    <source>
        <dbReference type="EMBL" id="UOO89165.1"/>
    </source>
</evidence>
<evidence type="ECO:0000256" key="1">
    <source>
        <dbReference type="SAM" id="Phobius"/>
    </source>
</evidence>
<organism evidence="3 4">
    <name type="scientific">Vitreoscilla massiliensis</name>
    <dbReference type="NCBI Taxonomy" id="1689272"/>
    <lineage>
        <taxon>Bacteria</taxon>
        <taxon>Pseudomonadati</taxon>
        <taxon>Pseudomonadota</taxon>
        <taxon>Betaproteobacteria</taxon>
        <taxon>Neisseriales</taxon>
        <taxon>Neisseriaceae</taxon>
        <taxon>Vitreoscilla</taxon>
    </lineage>
</organism>
<proteinExistence type="predicted"/>
<dbReference type="InterPro" id="IPR024402">
    <property type="entry name" value="DUF2726"/>
</dbReference>
<evidence type="ECO:0000313" key="4">
    <source>
        <dbReference type="Proteomes" id="UP000832011"/>
    </source>
</evidence>
<evidence type="ECO:0000259" key="2">
    <source>
        <dbReference type="Pfam" id="PF10881"/>
    </source>
</evidence>
<feature type="domain" description="DUF2726" evidence="2">
    <location>
        <begin position="68"/>
        <end position="180"/>
    </location>
</feature>
<accession>A0ABY4E1D9</accession>
<keyword evidence="1" id="KW-0472">Membrane</keyword>
<dbReference type="Pfam" id="PF10881">
    <property type="entry name" value="DUF2726"/>
    <property type="match status" value="1"/>
</dbReference>
<dbReference type="RefSeq" id="WP_058356867.1">
    <property type="nucleotide sequence ID" value="NZ_CABKVG010000010.1"/>
</dbReference>
<feature type="transmembrane region" description="Helical" evidence="1">
    <location>
        <begin position="6"/>
        <end position="23"/>
    </location>
</feature>
<sequence>MEIILGIAIVCIAAIVGYVIFLNDKGTKKKTPNPKFEAMRKASEEKQLFENPTARGMAISKSTYEQTELINKGEFYCYLTLNHIISKHKLKLIVCPQVPLRAFIKQTASEKPKDLHGGFYVDFVLINYDRKPVVVIEVDGGGHSKQSDFNKELILRNADITCLRVNTAGFDNTEKYSNFIIKKVHESTGLYFQNLAQNNSKKPSQTVSNEPQLS</sequence>
<gene>
    <name evidence="3" type="ORF">LVJ82_17240</name>
</gene>
<keyword evidence="4" id="KW-1185">Reference proteome</keyword>
<protein>
    <submittedName>
        <fullName evidence="3">DUF2726 domain-containing protein</fullName>
    </submittedName>
</protein>
<keyword evidence="1" id="KW-1133">Transmembrane helix</keyword>
<keyword evidence="1" id="KW-0812">Transmembrane</keyword>
<dbReference type="Proteomes" id="UP000832011">
    <property type="component" value="Chromosome"/>
</dbReference>
<dbReference type="EMBL" id="CP091511">
    <property type="protein sequence ID" value="UOO89165.1"/>
    <property type="molecule type" value="Genomic_DNA"/>
</dbReference>